<reference evidence="1 2" key="1">
    <citation type="submission" date="2019-12" db="EMBL/GenBank/DDBJ databases">
        <title>Genomic-based taxomic classification of the family Erythrobacteraceae.</title>
        <authorList>
            <person name="Xu L."/>
        </authorList>
    </citation>
    <scope>NUCLEOTIDE SEQUENCE [LARGE SCALE GENOMIC DNA]</scope>
    <source>
        <strain evidence="1 2">JCM 17468</strain>
    </source>
</reference>
<organism evidence="1 2">
    <name type="scientific">Qipengyuania pelagi</name>
    <dbReference type="NCBI Taxonomy" id="994320"/>
    <lineage>
        <taxon>Bacteria</taxon>
        <taxon>Pseudomonadati</taxon>
        <taxon>Pseudomonadota</taxon>
        <taxon>Alphaproteobacteria</taxon>
        <taxon>Sphingomonadales</taxon>
        <taxon>Erythrobacteraceae</taxon>
        <taxon>Qipengyuania</taxon>
    </lineage>
</organism>
<protein>
    <submittedName>
        <fullName evidence="1">Uncharacterized protein</fullName>
    </submittedName>
</protein>
<evidence type="ECO:0000313" key="1">
    <source>
        <dbReference type="EMBL" id="MXO54919.1"/>
    </source>
</evidence>
<comment type="caution">
    <text evidence="1">The sequence shown here is derived from an EMBL/GenBank/DDBJ whole genome shotgun (WGS) entry which is preliminary data.</text>
</comment>
<proteinExistence type="predicted"/>
<sequence length="59" mass="6639">MIDYFALALCHGLLLIALLRLARRSDVDKDAALEDEADTLSAREKRAKRRKLSATAREP</sequence>
<gene>
    <name evidence="1" type="ORF">GRI47_13010</name>
</gene>
<dbReference type="Proteomes" id="UP000430272">
    <property type="component" value="Unassembled WGS sequence"/>
</dbReference>
<evidence type="ECO:0000313" key="2">
    <source>
        <dbReference type="Proteomes" id="UP000430272"/>
    </source>
</evidence>
<name>A0A844YBW5_9SPHN</name>
<dbReference type="AlphaFoldDB" id="A0A844YBW5"/>
<dbReference type="EMBL" id="WTYD01000002">
    <property type="protein sequence ID" value="MXO54919.1"/>
    <property type="molecule type" value="Genomic_DNA"/>
</dbReference>
<dbReference type="RefSeq" id="WP_202387524.1">
    <property type="nucleotide sequence ID" value="NZ_BAABDV010000001.1"/>
</dbReference>
<accession>A0A844YBW5</accession>
<keyword evidence="2" id="KW-1185">Reference proteome</keyword>